<dbReference type="GO" id="GO:0003677">
    <property type="term" value="F:DNA binding"/>
    <property type="evidence" value="ECO:0007669"/>
    <property type="project" value="InterPro"/>
</dbReference>
<dbReference type="SUPFAM" id="SSF56349">
    <property type="entry name" value="DNA breaking-rejoining enzymes"/>
    <property type="match status" value="1"/>
</dbReference>
<dbReference type="GO" id="GO:0006310">
    <property type="term" value="P:DNA recombination"/>
    <property type="evidence" value="ECO:0007669"/>
    <property type="project" value="UniProtKB-KW"/>
</dbReference>
<organism evidence="3">
    <name type="scientific">marine sediment metagenome</name>
    <dbReference type="NCBI Taxonomy" id="412755"/>
    <lineage>
        <taxon>unclassified sequences</taxon>
        <taxon>metagenomes</taxon>
        <taxon>ecological metagenomes</taxon>
    </lineage>
</organism>
<proteinExistence type="predicted"/>
<reference evidence="3" key="1">
    <citation type="journal article" date="2015" name="Nature">
        <title>Complex archaea that bridge the gap between prokaryotes and eukaryotes.</title>
        <authorList>
            <person name="Spang A."/>
            <person name="Saw J.H."/>
            <person name="Jorgensen S.L."/>
            <person name="Zaremba-Niedzwiedzka K."/>
            <person name="Martijn J."/>
            <person name="Lind A.E."/>
            <person name="van Eijk R."/>
            <person name="Schleper C."/>
            <person name="Guy L."/>
            <person name="Ettema T.J."/>
        </authorList>
    </citation>
    <scope>NUCLEOTIDE SEQUENCE</scope>
</reference>
<protein>
    <recommendedName>
        <fullName evidence="2">Tyr recombinase domain-containing protein</fullName>
    </recommendedName>
</protein>
<gene>
    <name evidence="3" type="ORF">LCGC14_2234140</name>
</gene>
<dbReference type="InterPro" id="IPR002104">
    <property type="entry name" value="Integrase_catalytic"/>
</dbReference>
<evidence type="ECO:0000256" key="1">
    <source>
        <dbReference type="ARBA" id="ARBA00023172"/>
    </source>
</evidence>
<feature type="domain" description="Tyr recombinase" evidence="2">
    <location>
        <begin position="1"/>
        <end position="62"/>
    </location>
</feature>
<dbReference type="Gene3D" id="1.10.443.10">
    <property type="entry name" value="Intergrase catalytic core"/>
    <property type="match status" value="1"/>
</dbReference>
<accession>A0A0F9D7K3</accession>
<dbReference type="PROSITE" id="PS51898">
    <property type="entry name" value="TYR_RECOMBINASE"/>
    <property type="match status" value="1"/>
</dbReference>
<evidence type="ECO:0000259" key="2">
    <source>
        <dbReference type="PROSITE" id="PS51898"/>
    </source>
</evidence>
<evidence type="ECO:0000313" key="3">
    <source>
        <dbReference type="EMBL" id="KKL57564.1"/>
    </source>
</evidence>
<dbReference type="AlphaFoldDB" id="A0A0F9D7K3"/>
<sequence>RFMFYTGVRPSELLNLKVEDINFKTKDINIYNAKGNKDRVMPFLNNKLYDFFINLKKKHTYK</sequence>
<name>A0A0F9D7K3_9ZZZZ</name>
<comment type="caution">
    <text evidence="3">The sequence shown here is derived from an EMBL/GenBank/DDBJ whole genome shotgun (WGS) entry which is preliminary data.</text>
</comment>
<dbReference type="InterPro" id="IPR011010">
    <property type="entry name" value="DNA_brk_join_enz"/>
</dbReference>
<dbReference type="Pfam" id="PF00589">
    <property type="entry name" value="Phage_integrase"/>
    <property type="match status" value="1"/>
</dbReference>
<feature type="non-terminal residue" evidence="3">
    <location>
        <position position="1"/>
    </location>
</feature>
<keyword evidence="1" id="KW-0233">DNA recombination</keyword>
<dbReference type="EMBL" id="LAZR01030122">
    <property type="protein sequence ID" value="KKL57564.1"/>
    <property type="molecule type" value="Genomic_DNA"/>
</dbReference>
<dbReference type="InterPro" id="IPR013762">
    <property type="entry name" value="Integrase-like_cat_sf"/>
</dbReference>
<dbReference type="GO" id="GO:0015074">
    <property type="term" value="P:DNA integration"/>
    <property type="evidence" value="ECO:0007669"/>
    <property type="project" value="InterPro"/>
</dbReference>